<dbReference type="GO" id="GO:0015846">
    <property type="term" value="P:polyamine transport"/>
    <property type="evidence" value="ECO:0007669"/>
    <property type="project" value="InterPro"/>
</dbReference>
<evidence type="ECO:0000256" key="6">
    <source>
        <dbReference type="PIRSR" id="PIRSR019574-1"/>
    </source>
</evidence>
<feature type="binding site" evidence="6">
    <location>
        <position position="85"/>
    </location>
    <ligand>
        <name>spermidine</name>
        <dbReference type="ChEBI" id="CHEBI:57834"/>
    </ligand>
</feature>
<keyword evidence="9" id="KW-1185">Reference proteome</keyword>
<dbReference type="InterPro" id="IPR001188">
    <property type="entry name" value="Sperm_putr-bd"/>
</dbReference>
<evidence type="ECO:0000256" key="4">
    <source>
        <dbReference type="ARBA" id="ARBA00022764"/>
    </source>
</evidence>
<dbReference type="AlphaFoldDB" id="A0A4R6WQ49"/>
<reference evidence="8 9" key="1">
    <citation type="submission" date="2019-03" db="EMBL/GenBank/DDBJ databases">
        <title>Genomic Encyclopedia of Type Strains, Phase III (KMG-III): the genomes of soil and plant-associated and newly described type strains.</title>
        <authorList>
            <person name="Whitman W."/>
        </authorList>
    </citation>
    <scope>NUCLEOTIDE SEQUENCE [LARGE SCALE GENOMIC DNA]</scope>
    <source>
        <strain evidence="8 9">CGMCC 1.7660</strain>
    </source>
</reference>
<dbReference type="RefSeq" id="WP_208109789.1">
    <property type="nucleotide sequence ID" value="NZ_SNYW01000007.1"/>
</dbReference>
<dbReference type="Pfam" id="PF13416">
    <property type="entry name" value="SBP_bac_8"/>
    <property type="match status" value="1"/>
</dbReference>
<evidence type="ECO:0000256" key="2">
    <source>
        <dbReference type="ARBA" id="ARBA00022448"/>
    </source>
</evidence>
<dbReference type="InterPro" id="IPR006059">
    <property type="entry name" value="SBP"/>
</dbReference>
<dbReference type="PIRSF" id="PIRSF019574">
    <property type="entry name" value="Periplasmic_polyamine_BP"/>
    <property type="match status" value="1"/>
</dbReference>
<comment type="function">
    <text evidence="5">Required for the activity of the bacterial periplasmic transport system of putrescine.</text>
</comment>
<keyword evidence="4 5" id="KW-0574">Periplasm</keyword>
<accession>A0A4R6WQ49</accession>
<dbReference type="SUPFAM" id="SSF53850">
    <property type="entry name" value="Periplasmic binding protein-like II"/>
    <property type="match status" value="1"/>
</dbReference>
<evidence type="ECO:0000313" key="9">
    <source>
        <dbReference type="Proteomes" id="UP000295783"/>
    </source>
</evidence>
<proteinExistence type="inferred from homology"/>
<sequence>MTTKIRLLAAASAAIITLGLSSGAEAAGELKIYNWFDYIPQDLLDKFAKEHDVKVTMDTYNSNEDLLARLKAGVTGYDVAVPGEYMVAILLQEGLLEKVDAFALPNFKNVREDMLGVYWDPKREYSVPYQWGSTAFMVDSAVYGGDINTWQVIFDPPAELKGKINMLKEVNEVLNAGLRYLGHPRCNDNPEQLKELNDLLLKAKADWLSFNSDGAKEVLVTGDAAAGQIYNGFGMRAREERATLKYAYPKEGYTGWSDNIVVIKGAPNIENAKLFMNFMMDPENAAALTNFARYSAGVKGVEPFLDKALVEAPEVNPPADAPKAEFVPPCPENVVQMYDKIWTNLLK</sequence>
<evidence type="ECO:0000256" key="7">
    <source>
        <dbReference type="SAM" id="SignalP"/>
    </source>
</evidence>
<dbReference type="GO" id="GO:0042597">
    <property type="term" value="C:periplasmic space"/>
    <property type="evidence" value="ECO:0007669"/>
    <property type="project" value="UniProtKB-SubCell"/>
</dbReference>
<evidence type="ECO:0000256" key="1">
    <source>
        <dbReference type="ARBA" id="ARBA00004418"/>
    </source>
</evidence>
<dbReference type="EMBL" id="SNYW01000007">
    <property type="protein sequence ID" value="TDQ83334.1"/>
    <property type="molecule type" value="Genomic_DNA"/>
</dbReference>
<dbReference type="PANTHER" id="PTHR30222">
    <property type="entry name" value="SPERMIDINE/PUTRESCINE-BINDING PERIPLASMIC PROTEIN"/>
    <property type="match status" value="1"/>
</dbReference>
<evidence type="ECO:0000256" key="3">
    <source>
        <dbReference type="ARBA" id="ARBA00022729"/>
    </source>
</evidence>
<keyword evidence="2 5" id="KW-0813">Transport</keyword>
<protein>
    <recommendedName>
        <fullName evidence="5">Putrescine-binding periplasmic protein</fullName>
    </recommendedName>
</protein>
<dbReference type="PANTHER" id="PTHR30222:SF12">
    <property type="entry name" value="NORSPERMIDINE SENSOR"/>
    <property type="match status" value="1"/>
</dbReference>
<dbReference type="GO" id="GO:0019808">
    <property type="term" value="F:polyamine binding"/>
    <property type="evidence" value="ECO:0007669"/>
    <property type="project" value="InterPro"/>
</dbReference>
<name>A0A4R6WQ49_9PROT</name>
<keyword evidence="3 7" id="KW-0732">Signal</keyword>
<dbReference type="Gene3D" id="3.40.190.10">
    <property type="entry name" value="Periplasmic binding protein-like II"/>
    <property type="match status" value="2"/>
</dbReference>
<dbReference type="Proteomes" id="UP000295783">
    <property type="component" value="Unassembled WGS sequence"/>
</dbReference>
<evidence type="ECO:0000313" key="8">
    <source>
        <dbReference type="EMBL" id="TDQ83334.1"/>
    </source>
</evidence>
<gene>
    <name evidence="8" type="ORF">A8950_1620</name>
</gene>
<comment type="subcellular location">
    <subcellularLocation>
        <location evidence="1 5">Periplasm</location>
    </subcellularLocation>
</comment>
<comment type="similarity">
    <text evidence="5">Belongs to the bacterial solute-binding protein PotD/PotF family.</text>
</comment>
<comment type="caution">
    <text evidence="8">The sequence shown here is derived from an EMBL/GenBank/DDBJ whole genome shotgun (WGS) entry which is preliminary data.</text>
</comment>
<feature type="chain" id="PRO_5020950785" description="Putrescine-binding periplasmic protein" evidence="7">
    <location>
        <begin position="27"/>
        <end position="347"/>
    </location>
</feature>
<dbReference type="PRINTS" id="PR00909">
    <property type="entry name" value="SPERMDNBNDNG"/>
</dbReference>
<organism evidence="8 9">
    <name type="scientific">Dongia mobilis</name>
    <dbReference type="NCBI Taxonomy" id="578943"/>
    <lineage>
        <taxon>Bacteria</taxon>
        <taxon>Pseudomonadati</taxon>
        <taxon>Pseudomonadota</taxon>
        <taxon>Alphaproteobacteria</taxon>
        <taxon>Rhodospirillales</taxon>
        <taxon>Dongiaceae</taxon>
        <taxon>Dongia</taxon>
    </lineage>
</organism>
<evidence type="ECO:0000256" key="5">
    <source>
        <dbReference type="PIRNR" id="PIRNR019574"/>
    </source>
</evidence>
<feature type="signal peptide" evidence="7">
    <location>
        <begin position="1"/>
        <end position="26"/>
    </location>
</feature>